<dbReference type="InterPro" id="IPR032416">
    <property type="entry name" value="Peptidase_M24_C"/>
</dbReference>
<dbReference type="Pfam" id="PF16188">
    <property type="entry name" value="Peptidase_M24_C"/>
    <property type="match status" value="1"/>
</dbReference>
<feature type="domain" description="Peptidase M24 C-terminal" evidence="1">
    <location>
        <begin position="35"/>
        <end position="95"/>
    </location>
</feature>
<accession>A0A645IS39</accession>
<comment type="caution">
    <text evidence="2">The sequence shown here is derived from an EMBL/GenBank/DDBJ whole genome shotgun (WGS) entry which is preliminary data.</text>
</comment>
<dbReference type="PANTHER" id="PTHR43763:SF6">
    <property type="entry name" value="XAA-PRO AMINOPEPTIDASE 1"/>
    <property type="match status" value="1"/>
</dbReference>
<organism evidence="2">
    <name type="scientific">bioreactor metagenome</name>
    <dbReference type="NCBI Taxonomy" id="1076179"/>
    <lineage>
        <taxon>unclassified sequences</taxon>
        <taxon>metagenomes</taxon>
        <taxon>ecological metagenomes</taxon>
    </lineage>
</organism>
<dbReference type="InterPro" id="IPR036005">
    <property type="entry name" value="Creatinase/aminopeptidase-like"/>
</dbReference>
<dbReference type="PANTHER" id="PTHR43763">
    <property type="entry name" value="XAA-PRO AMINOPEPTIDASE 1"/>
    <property type="match status" value="1"/>
</dbReference>
<dbReference type="SUPFAM" id="SSF55920">
    <property type="entry name" value="Creatinase/aminopeptidase"/>
    <property type="match status" value="1"/>
</dbReference>
<sequence>MLISNEPGIYREGKHGIRLENIIAVNIEAETEFGKFMRFDVLTYCPFELAAIKVELLSSEEKQWLNNYHELVYNKLEGYLNDEEKAWLREATRAI</sequence>
<evidence type="ECO:0000313" key="2">
    <source>
        <dbReference type="EMBL" id="MPN53750.1"/>
    </source>
</evidence>
<dbReference type="AlphaFoldDB" id="A0A645IS39"/>
<reference evidence="2" key="1">
    <citation type="submission" date="2019-08" db="EMBL/GenBank/DDBJ databases">
        <authorList>
            <person name="Kucharzyk K."/>
            <person name="Murdoch R.W."/>
            <person name="Higgins S."/>
            <person name="Loffler F."/>
        </authorList>
    </citation>
    <scope>NUCLEOTIDE SEQUENCE</scope>
</reference>
<evidence type="ECO:0000259" key="1">
    <source>
        <dbReference type="Pfam" id="PF16188"/>
    </source>
</evidence>
<gene>
    <name evidence="2" type="ORF">SDC9_201416</name>
</gene>
<dbReference type="EMBL" id="VSSQ01121214">
    <property type="protein sequence ID" value="MPN53750.1"/>
    <property type="molecule type" value="Genomic_DNA"/>
</dbReference>
<dbReference type="Gene3D" id="3.90.230.10">
    <property type="entry name" value="Creatinase/methionine aminopeptidase superfamily"/>
    <property type="match status" value="1"/>
</dbReference>
<protein>
    <recommendedName>
        <fullName evidence="1">Peptidase M24 C-terminal domain-containing protein</fullName>
    </recommendedName>
</protein>
<name>A0A645IS39_9ZZZZ</name>
<proteinExistence type="predicted"/>
<dbReference type="InterPro" id="IPR050422">
    <property type="entry name" value="X-Pro_aminopeptidase_P"/>
</dbReference>